<dbReference type="InterPro" id="IPR008984">
    <property type="entry name" value="SMAD_FHA_dom_sf"/>
</dbReference>
<dbReference type="PANTHER" id="PTHR21315">
    <property type="entry name" value="APRATAXIN AND PNK-LIKE FACTOR-RELATED"/>
    <property type="match status" value="1"/>
</dbReference>
<keyword evidence="3" id="KW-0539">Nucleus</keyword>
<evidence type="ECO:0000256" key="1">
    <source>
        <dbReference type="ARBA" id="ARBA00004123"/>
    </source>
</evidence>
<name>A0A4P9YM49_ROZAC</name>
<dbReference type="Proteomes" id="UP000281549">
    <property type="component" value="Unassembled WGS sequence"/>
</dbReference>
<dbReference type="AlphaFoldDB" id="A0A4P9YM49"/>
<keyword evidence="2" id="KW-0378">Hydrolase</keyword>
<proteinExistence type="predicted"/>
<organism evidence="5 6">
    <name type="scientific">Rozella allomycis (strain CSF55)</name>
    <dbReference type="NCBI Taxonomy" id="988480"/>
    <lineage>
        <taxon>Eukaryota</taxon>
        <taxon>Fungi</taxon>
        <taxon>Fungi incertae sedis</taxon>
        <taxon>Cryptomycota</taxon>
        <taxon>Cryptomycota incertae sedis</taxon>
        <taxon>Rozella</taxon>
    </lineage>
</organism>
<dbReference type="InterPro" id="IPR041388">
    <property type="entry name" value="FHA_2"/>
</dbReference>
<dbReference type="GO" id="GO:0006302">
    <property type="term" value="P:double-strand break repair"/>
    <property type="evidence" value="ECO:0007669"/>
    <property type="project" value="InterPro"/>
</dbReference>
<evidence type="ECO:0000256" key="3">
    <source>
        <dbReference type="ARBA" id="ARBA00023242"/>
    </source>
</evidence>
<dbReference type="EMBL" id="ML005025">
    <property type="protein sequence ID" value="RKP20756.1"/>
    <property type="molecule type" value="Genomic_DNA"/>
</dbReference>
<evidence type="ECO:0000256" key="2">
    <source>
        <dbReference type="ARBA" id="ARBA00022801"/>
    </source>
</evidence>
<dbReference type="CDD" id="cd22671">
    <property type="entry name" value="FHA_APTX-like"/>
    <property type="match status" value="1"/>
</dbReference>
<gene>
    <name evidence="5" type="ORF">ROZALSC1DRAFT_27786</name>
</gene>
<feature type="domain" description="PNK FHA" evidence="4">
    <location>
        <begin position="14"/>
        <end position="70"/>
    </location>
</feature>
<evidence type="ECO:0000313" key="6">
    <source>
        <dbReference type="Proteomes" id="UP000281549"/>
    </source>
</evidence>
<sequence length="247" mass="28728">MLSTVKVTYKDEDYDIPKETPYFLGRSNLLGISDPNVSRKQVCIFWNNESCYIETLGLNPSHFMDQIMEKGKRYIIKNGEYIELLPSKYKFVLKILEQEDSDYFDQTLPLNTEGNEIDENELSESSFKLMSESQYSHESPSEGVSSESDFIGNFIDIDSDYEALKVESDLSSFNLTAPKSNNSTLLEGVPKFWKQKSYRNFVKITGNLLEEEYPAAKAVQIRKMIKSRWDELDELEQQSYYPKEERE</sequence>
<dbReference type="Pfam" id="PF17913">
    <property type="entry name" value="FHA_2"/>
    <property type="match status" value="1"/>
</dbReference>
<dbReference type="GO" id="GO:0003906">
    <property type="term" value="F:DNA-(apurinic or apyrimidinic site) endonuclease activity"/>
    <property type="evidence" value="ECO:0007669"/>
    <property type="project" value="InterPro"/>
</dbReference>
<dbReference type="Gene3D" id="2.60.200.20">
    <property type="match status" value="1"/>
</dbReference>
<evidence type="ECO:0000259" key="4">
    <source>
        <dbReference type="Pfam" id="PF17913"/>
    </source>
</evidence>
<dbReference type="SUPFAM" id="SSF49879">
    <property type="entry name" value="SMAD/FHA domain"/>
    <property type="match status" value="1"/>
</dbReference>
<dbReference type="PANTHER" id="PTHR21315:SF2">
    <property type="entry name" value="APRATAXIN AND PNK-LIKE FACTOR"/>
    <property type="match status" value="1"/>
</dbReference>
<dbReference type="GO" id="GO:0008408">
    <property type="term" value="F:3'-5' exonuclease activity"/>
    <property type="evidence" value="ECO:0007669"/>
    <property type="project" value="InterPro"/>
</dbReference>
<dbReference type="GO" id="GO:0035861">
    <property type="term" value="C:site of double-strand break"/>
    <property type="evidence" value="ECO:0007669"/>
    <property type="project" value="TreeGrafter"/>
</dbReference>
<comment type="subcellular location">
    <subcellularLocation>
        <location evidence="1">Nucleus</location>
    </subcellularLocation>
</comment>
<reference evidence="6" key="1">
    <citation type="journal article" date="2018" name="Nat. Microbiol.">
        <title>Leveraging single-cell genomics to expand the fungal tree of life.</title>
        <authorList>
            <person name="Ahrendt S.R."/>
            <person name="Quandt C.A."/>
            <person name="Ciobanu D."/>
            <person name="Clum A."/>
            <person name="Salamov A."/>
            <person name="Andreopoulos B."/>
            <person name="Cheng J.F."/>
            <person name="Woyke T."/>
            <person name="Pelin A."/>
            <person name="Henrissat B."/>
            <person name="Reynolds N.K."/>
            <person name="Benny G.L."/>
            <person name="Smith M.E."/>
            <person name="James T.Y."/>
            <person name="Grigoriev I.V."/>
        </authorList>
    </citation>
    <scope>NUCLEOTIDE SEQUENCE [LARGE SCALE GENOMIC DNA]</scope>
    <source>
        <strain evidence="6">CSF55</strain>
    </source>
</reference>
<dbReference type="InterPro" id="IPR039253">
    <property type="entry name" value="APLF"/>
</dbReference>
<dbReference type="GO" id="GO:0005634">
    <property type="term" value="C:nucleus"/>
    <property type="evidence" value="ECO:0007669"/>
    <property type="project" value="UniProtKB-SubCell"/>
</dbReference>
<accession>A0A4P9YM49</accession>
<protein>
    <recommendedName>
        <fullName evidence="4">PNK FHA domain-containing protein</fullName>
    </recommendedName>
</protein>
<evidence type="ECO:0000313" key="5">
    <source>
        <dbReference type="EMBL" id="RKP20756.1"/>
    </source>
</evidence>